<organism evidence="3 4">
    <name type="scientific">Phaeobacter italicus</name>
    <dbReference type="NCBI Taxonomy" id="481446"/>
    <lineage>
        <taxon>Bacteria</taxon>
        <taxon>Pseudomonadati</taxon>
        <taxon>Pseudomonadota</taxon>
        <taxon>Alphaproteobacteria</taxon>
        <taxon>Rhodobacterales</taxon>
        <taxon>Roseobacteraceae</taxon>
        <taxon>Phaeobacter</taxon>
    </lineage>
</organism>
<evidence type="ECO:0000313" key="3">
    <source>
        <dbReference type="EMBL" id="CRL12889.1"/>
    </source>
</evidence>
<feature type="transmembrane region" description="Helical" evidence="1">
    <location>
        <begin position="68"/>
        <end position="86"/>
    </location>
</feature>
<dbReference type="RefSeq" id="WP_050674397.1">
    <property type="nucleotide sequence ID" value="NZ_CVRL01000046.1"/>
</dbReference>
<evidence type="ECO:0000256" key="1">
    <source>
        <dbReference type="SAM" id="Phobius"/>
    </source>
</evidence>
<gene>
    <name evidence="3" type="ORF">NIT7321_03772</name>
</gene>
<evidence type="ECO:0000313" key="4">
    <source>
        <dbReference type="Proteomes" id="UP000043764"/>
    </source>
</evidence>
<dbReference type="Proteomes" id="UP000043764">
    <property type="component" value="Unassembled WGS sequence"/>
</dbReference>
<feature type="signal peptide" evidence="2">
    <location>
        <begin position="1"/>
        <end position="23"/>
    </location>
</feature>
<feature type="chain" id="PRO_5005218182" evidence="2">
    <location>
        <begin position="24"/>
        <end position="132"/>
    </location>
</feature>
<dbReference type="EMBL" id="CVRL01000046">
    <property type="protein sequence ID" value="CRL12889.1"/>
    <property type="molecule type" value="Genomic_DNA"/>
</dbReference>
<keyword evidence="2" id="KW-0732">Signal</keyword>
<sequence>MGSLRGRVTLTLAACAYASSAIAGASPCLEGDSRDQGGWVFLLDLSTKPAVVALYFLLAIALYSRQRAAYAAAGLLWGLLAVVITVDSHEQLFDDKRALGIIQDCVASPHLFIGLAIAICAGMTYGALRPRT</sequence>
<keyword evidence="4" id="KW-1185">Reference proteome</keyword>
<accession>A0A0H5D791</accession>
<protein>
    <submittedName>
        <fullName evidence="3">Uncharacterized protein</fullName>
    </submittedName>
</protein>
<feature type="transmembrane region" description="Helical" evidence="1">
    <location>
        <begin position="39"/>
        <end position="61"/>
    </location>
</feature>
<name>A0A0H5D791_9RHOB</name>
<keyword evidence="1" id="KW-1133">Transmembrane helix</keyword>
<evidence type="ECO:0000256" key="2">
    <source>
        <dbReference type="SAM" id="SignalP"/>
    </source>
</evidence>
<dbReference type="STRING" id="481446.NIT7645_02116"/>
<dbReference type="AlphaFoldDB" id="A0A0H5D791"/>
<keyword evidence="1" id="KW-0812">Transmembrane</keyword>
<proteinExistence type="predicted"/>
<reference evidence="4" key="1">
    <citation type="submission" date="2015-05" db="EMBL/GenBank/DDBJ databases">
        <authorList>
            <person name="Rodrigo-Torres Lidia"/>
            <person name="Arahal R.David."/>
        </authorList>
    </citation>
    <scope>NUCLEOTIDE SEQUENCE [LARGE SCALE GENOMIC DNA]</scope>
    <source>
        <strain evidence="4">CECT 7321</strain>
    </source>
</reference>
<keyword evidence="1" id="KW-0472">Membrane</keyword>
<feature type="transmembrane region" description="Helical" evidence="1">
    <location>
        <begin position="106"/>
        <end position="128"/>
    </location>
</feature>